<comment type="catalytic activity">
    <reaction evidence="7">
        <text>a UDP-3-O-[(3R)-3-hydroxyacyl]-alpha-D-glucosamine + a (3R)-hydroxyacyl-[ACP] = a UDP-2-N,3-O-bis[(3R)-3-hydroxyacyl]-alpha-D-glucosamine + holo-[ACP] + H(+)</text>
        <dbReference type="Rhea" id="RHEA:53836"/>
        <dbReference type="Rhea" id="RHEA-COMP:9685"/>
        <dbReference type="Rhea" id="RHEA-COMP:9945"/>
        <dbReference type="ChEBI" id="CHEBI:15378"/>
        <dbReference type="ChEBI" id="CHEBI:64479"/>
        <dbReference type="ChEBI" id="CHEBI:78827"/>
        <dbReference type="ChEBI" id="CHEBI:137740"/>
        <dbReference type="ChEBI" id="CHEBI:137748"/>
        <dbReference type="EC" id="2.3.1.191"/>
    </reaction>
</comment>
<dbReference type="InterPro" id="IPR001451">
    <property type="entry name" value="Hexapep"/>
</dbReference>
<dbReference type="PANTHER" id="PTHR43378">
    <property type="entry name" value="UDP-3-O-ACYLGLUCOSAMINE N-ACYLTRANSFERASE"/>
    <property type="match status" value="1"/>
</dbReference>
<keyword evidence="2 7" id="KW-0441">Lipid A biosynthesis</keyword>
<dbReference type="EC" id="2.3.1.191" evidence="7"/>
<dbReference type="InterPro" id="IPR007691">
    <property type="entry name" value="LpxD"/>
</dbReference>
<dbReference type="Pfam" id="PF00132">
    <property type="entry name" value="Hexapep"/>
    <property type="match status" value="1"/>
</dbReference>
<keyword evidence="4 7" id="KW-0677">Repeat</keyword>
<evidence type="ECO:0000256" key="1">
    <source>
        <dbReference type="ARBA" id="ARBA00022516"/>
    </source>
</evidence>
<evidence type="ECO:0000256" key="5">
    <source>
        <dbReference type="ARBA" id="ARBA00023098"/>
    </source>
</evidence>
<dbReference type="NCBIfam" id="NF002060">
    <property type="entry name" value="PRK00892.1"/>
    <property type="match status" value="1"/>
</dbReference>
<dbReference type="HAMAP" id="MF_00523">
    <property type="entry name" value="LpxD"/>
    <property type="match status" value="1"/>
</dbReference>
<dbReference type="InterPro" id="IPR020573">
    <property type="entry name" value="UDP_GlcNAc_AcTrfase_non-rep"/>
</dbReference>
<evidence type="ECO:0000256" key="7">
    <source>
        <dbReference type="HAMAP-Rule" id="MF_00523"/>
    </source>
</evidence>
<feature type="active site" description="Proton acceptor" evidence="7">
    <location>
        <position position="245"/>
    </location>
</feature>
<dbReference type="Pfam" id="PF04613">
    <property type="entry name" value="LpxD"/>
    <property type="match status" value="1"/>
</dbReference>
<dbReference type="Gene3D" id="2.160.10.10">
    <property type="entry name" value="Hexapeptide repeat proteins"/>
    <property type="match status" value="1"/>
</dbReference>
<dbReference type="PANTHER" id="PTHR43378:SF2">
    <property type="entry name" value="UDP-3-O-ACYLGLUCOSAMINE N-ACYLTRANSFERASE 1, MITOCHONDRIAL-RELATED"/>
    <property type="match status" value="1"/>
</dbReference>
<keyword evidence="3 7" id="KW-0808">Transferase</keyword>
<evidence type="ECO:0000256" key="3">
    <source>
        <dbReference type="ARBA" id="ARBA00022679"/>
    </source>
</evidence>
<dbReference type="RefSeq" id="WP_248345520.1">
    <property type="nucleotide sequence ID" value="NZ_AP025592.1"/>
</dbReference>
<comment type="similarity">
    <text evidence="7">Belongs to the transferase hexapeptide repeat family. LpxD subfamily.</text>
</comment>
<reference evidence="10" key="1">
    <citation type="journal article" date="2022" name="Int. J. Syst. Evol. Microbiol.">
        <title>Anaeromyxobacter oryzae sp. nov., Anaeromyxobacter diazotrophicus sp. nov. and Anaeromyxobacter paludicola sp. nov., isolated from paddy soils.</title>
        <authorList>
            <person name="Itoh H."/>
            <person name="Xu Z."/>
            <person name="Mise K."/>
            <person name="Masuda Y."/>
            <person name="Ushijima N."/>
            <person name="Hayakawa C."/>
            <person name="Shiratori Y."/>
            <person name="Senoo K."/>
        </authorList>
    </citation>
    <scope>NUCLEOTIDE SEQUENCE [LARGE SCALE GENOMIC DNA]</scope>
    <source>
        <strain evidence="10">Red630</strain>
    </source>
</reference>
<dbReference type="NCBIfam" id="TIGR01853">
    <property type="entry name" value="lipid_A_lpxD"/>
    <property type="match status" value="1"/>
</dbReference>
<dbReference type="SUPFAM" id="SSF51161">
    <property type="entry name" value="Trimeric LpxA-like enzymes"/>
    <property type="match status" value="1"/>
</dbReference>
<evidence type="ECO:0000313" key="9">
    <source>
        <dbReference type="EMBL" id="BDG08338.1"/>
    </source>
</evidence>
<name>A0ABN6N911_9BACT</name>
<evidence type="ECO:0000256" key="2">
    <source>
        <dbReference type="ARBA" id="ARBA00022556"/>
    </source>
</evidence>
<comment type="pathway">
    <text evidence="7">Bacterial outer membrane biogenesis; LPS lipid A biosynthesis.</text>
</comment>
<keyword evidence="6 7" id="KW-0012">Acyltransferase</keyword>
<comment type="subunit">
    <text evidence="7">Homotrimer.</text>
</comment>
<keyword evidence="1 7" id="KW-0444">Lipid biosynthesis</keyword>
<keyword evidence="5 7" id="KW-0443">Lipid metabolism</keyword>
<dbReference type="EMBL" id="AP025592">
    <property type="protein sequence ID" value="BDG08338.1"/>
    <property type="molecule type" value="Genomic_DNA"/>
</dbReference>
<dbReference type="CDD" id="cd03352">
    <property type="entry name" value="LbH_LpxD"/>
    <property type="match status" value="1"/>
</dbReference>
<sequence length="352" mass="36752">MTFLLAELAARVGGEVQGDGALRVERVAPLETAGPADLSFFSNPRYREAFEASRAGAVVLEPGAAAPAGRTVLRVKNAYLAFARISTLFHPPREPVPEIAPQAAVHPSAHVHPSAQVMPFACVGPGAEVGARSILFPGVVLGAEARVGEDCVLYANVNVRERCVVGSRCVLQPGVVIGADGFGFAFDPVGEDGSGPRHYKVPQAGNAVVEDDVELGANSCVDRATLGSTVVGRGSKIDNLVQIAHNVQVGPLSILCAQVGISGSTKLGQGVVLAGQVGLAGHLQVGDRATLLAQSGVMNDIPAGETWGGYPARPQRRWMREEALLRRLDELSRRVKALEKAAGPAAEETEKT</sequence>
<dbReference type="InterPro" id="IPR011004">
    <property type="entry name" value="Trimer_LpxA-like_sf"/>
</dbReference>
<organism evidence="9 10">
    <name type="scientific">Anaeromyxobacter paludicola</name>
    <dbReference type="NCBI Taxonomy" id="2918171"/>
    <lineage>
        <taxon>Bacteria</taxon>
        <taxon>Pseudomonadati</taxon>
        <taxon>Myxococcota</taxon>
        <taxon>Myxococcia</taxon>
        <taxon>Myxococcales</taxon>
        <taxon>Cystobacterineae</taxon>
        <taxon>Anaeromyxobacteraceae</taxon>
        <taxon>Anaeromyxobacter</taxon>
    </lineage>
</organism>
<dbReference type="Proteomes" id="UP001162734">
    <property type="component" value="Chromosome"/>
</dbReference>
<accession>A0ABN6N911</accession>
<evidence type="ECO:0000256" key="6">
    <source>
        <dbReference type="ARBA" id="ARBA00023315"/>
    </source>
</evidence>
<evidence type="ECO:0000256" key="4">
    <source>
        <dbReference type="ARBA" id="ARBA00022737"/>
    </source>
</evidence>
<protein>
    <recommendedName>
        <fullName evidence="7">UDP-3-O-acylglucosamine N-acyltransferase</fullName>
        <ecNumber evidence="7">2.3.1.191</ecNumber>
    </recommendedName>
</protein>
<comment type="function">
    <text evidence="7">Catalyzes the N-acylation of UDP-3-O-acylglucosamine using 3-hydroxyacyl-ACP as the acyl donor. Is involved in the biosynthesis of lipid A, a phosphorylated glycolipid that anchors the lipopolysaccharide to the outer membrane of the cell.</text>
</comment>
<feature type="domain" description="UDP-3-O-[3-hydroxymyristoyl] glucosamine N-acyltransferase non-repeat region" evidence="8">
    <location>
        <begin position="22"/>
        <end position="88"/>
    </location>
</feature>
<dbReference type="Gene3D" id="3.40.1390.10">
    <property type="entry name" value="MurE/MurF, N-terminal domain"/>
    <property type="match status" value="1"/>
</dbReference>
<evidence type="ECO:0000313" key="10">
    <source>
        <dbReference type="Proteomes" id="UP001162734"/>
    </source>
</evidence>
<proteinExistence type="inferred from homology"/>
<gene>
    <name evidence="7 9" type="primary">lpxD</name>
    <name evidence="9" type="ORF">AMPC_14510</name>
</gene>
<evidence type="ECO:0000259" key="8">
    <source>
        <dbReference type="Pfam" id="PF04613"/>
    </source>
</evidence>
<keyword evidence="10" id="KW-1185">Reference proteome</keyword>